<evidence type="ECO:0000313" key="4">
    <source>
        <dbReference type="Proteomes" id="UP001162741"/>
    </source>
</evidence>
<accession>A0ABY6IW00</accession>
<feature type="signal peptide" evidence="1">
    <location>
        <begin position="1"/>
        <end position="20"/>
    </location>
</feature>
<sequence>MSKICLITTTLLLCTCMAFSQRPIPSLKIDELEKLVQSGDTSYVLNLWATWCAPCIQEIPDFERQARELKDKPVKFIFVSLDMSDAYPRDIAAFAKRRRIRSSIVWLNEPNANSFAARIDPRWKGSIPCTIFINPKKGYRKFVEGQITKEELKKEVDALL</sequence>
<feature type="chain" id="PRO_5047390827" evidence="1">
    <location>
        <begin position="21"/>
        <end position="160"/>
    </location>
</feature>
<evidence type="ECO:0000313" key="3">
    <source>
        <dbReference type="EMBL" id="UYQ91553.1"/>
    </source>
</evidence>
<dbReference type="PANTHER" id="PTHR42852">
    <property type="entry name" value="THIOL:DISULFIDE INTERCHANGE PROTEIN DSBE"/>
    <property type="match status" value="1"/>
</dbReference>
<dbReference type="InterPro" id="IPR036249">
    <property type="entry name" value="Thioredoxin-like_sf"/>
</dbReference>
<reference evidence="3" key="1">
    <citation type="submission" date="2022-10" db="EMBL/GenBank/DDBJ databases">
        <title>Chitinophaga sp. nov., isolated from soil.</title>
        <authorList>
            <person name="Jeon C.O."/>
        </authorList>
    </citation>
    <scope>NUCLEOTIDE SEQUENCE</scope>
    <source>
        <strain evidence="3">R8</strain>
    </source>
</reference>
<evidence type="ECO:0000256" key="1">
    <source>
        <dbReference type="SAM" id="SignalP"/>
    </source>
</evidence>
<dbReference type="InterPro" id="IPR000866">
    <property type="entry name" value="AhpC/TSA"/>
</dbReference>
<keyword evidence="4" id="KW-1185">Reference proteome</keyword>
<dbReference type="Proteomes" id="UP001162741">
    <property type="component" value="Chromosome"/>
</dbReference>
<name>A0ABY6IW00_9BACT</name>
<dbReference type="InterPro" id="IPR050553">
    <property type="entry name" value="Thioredoxin_ResA/DsbE_sf"/>
</dbReference>
<dbReference type="InterPro" id="IPR013766">
    <property type="entry name" value="Thioredoxin_domain"/>
</dbReference>
<dbReference type="PROSITE" id="PS51352">
    <property type="entry name" value="THIOREDOXIN_2"/>
    <property type="match status" value="1"/>
</dbReference>
<proteinExistence type="predicted"/>
<protein>
    <submittedName>
        <fullName evidence="3">TlpA family protein disulfide reductase</fullName>
    </submittedName>
</protein>
<organism evidence="3 4">
    <name type="scientific">Chitinophaga horti</name>
    <dbReference type="NCBI Taxonomy" id="2920382"/>
    <lineage>
        <taxon>Bacteria</taxon>
        <taxon>Pseudomonadati</taxon>
        <taxon>Bacteroidota</taxon>
        <taxon>Chitinophagia</taxon>
        <taxon>Chitinophagales</taxon>
        <taxon>Chitinophagaceae</taxon>
        <taxon>Chitinophaga</taxon>
    </lineage>
</organism>
<dbReference type="Pfam" id="PF00578">
    <property type="entry name" value="AhpC-TSA"/>
    <property type="match status" value="1"/>
</dbReference>
<gene>
    <name evidence="3" type="ORF">MKQ68_15790</name>
</gene>
<keyword evidence="1" id="KW-0732">Signal</keyword>
<evidence type="ECO:0000259" key="2">
    <source>
        <dbReference type="PROSITE" id="PS51352"/>
    </source>
</evidence>
<feature type="domain" description="Thioredoxin" evidence="2">
    <location>
        <begin position="10"/>
        <end position="160"/>
    </location>
</feature>
<dbReference type="Gene3D" id="3.40.30.10">
    <property type="entry name" value="Glutaredoxin"/>
    <property type="match status" value="1"/>
</dbReference>
<dbReference type="PANTHER" id="PTHR42852:SF13">
    <property type="entry name" value="PROTEIN DIPZ"/>
    <property type="match status" value="1"/>
</dbReference>
<dbReference type="CDD" id="cd02966">
    <property type="entry name" value="TlpA_like_family"/>
    <property type="match status" value="1"/>
</dbReference>
<dbReference type="SUPFAM" id="SSF52833">
    <property type="entry name" value="Thioredoxin-like"/>
    <property type="match status" value="1"/>
</dbReference>
<dbReference type="EMBL" id="CP107006">
    <property type="protein sequence ID" value="UYQ91553.1"/>
    <property type="molecule type" value="Genomic_DNA"/>
</dbReference>
<dbReference type="RefSeq" id="WP_264279960.1">
    <property type="nucleotide sequence ID" value="NZ_CP107006.1"/>
</dbReference>